<dbReference type="InterPro" id="IPR001482">
    <property type="entry name" value="T2SS/T4SS_dom"/>
</dbReference>
<dbReference type="Pfam" id="PF05157">
    <property type="entry name" value="MshEN"/>
    <property type="match status" value="1"/>
</dbReference>
<dbReference type="NCBIfam" id="NF007755">
    <property type="entry name" value="PRK10436.1"/>
    <property type="match status" value="1"/>
</dbReference>
<dbReference type="Proteomes" id="UP000261875">
    <property type="component" value="Chromosome"/>
</dbReference>
<dbReference type="PANTHER" id="PTHR30258">
    <property type="entry name" value="TYPE II SECRETION SYSTEM PROTEIN GSPE-RELATED"/>
    <property type="match status" value="1"/>
</dbReference>
<dbReference type="STRING" id="1878942.GCA_900128755_01168"/>
<dbReference type="Gene3D" id="3.40.50.300">
    <property type="entry name" value="P-loop containing nucleotide triphosphate hydrolases"/>
    <property type="match status" value="1"/>
</dbReference>
<name>A0A2U8I8M1_9GAMM</name>
<dbReference type="CDD" id="cd01129">
    <property type="entry name" value="PulE-GspE-like"/>
    <property type="match status" value="1"/>
</dbReference>
<evidence type="ECO:0000259" key="4">
    <source>
        <dbReference type="PROSITE" id="PS00662"/>
    </source>
</evidence>
<dbReference type="SUPFAM" id="SSF160246">
    <property type="entry name" value="EspE N-terminal domain-like"/>
    <property type="match status" value="1"/>
</dbReference>
<dbReference type="InterPro" id="IPR007831">
    <property type="entry name" value="T2SS_GspE_N"/>
</dbReference>
<comment type="similarity">
    <text evidence="1">Belongs to the GSP E family.</text>
</comment>
<dbReference type="Gene3D" id="3.30.450.90">
    <property type="match status" value="1"/>
</dbReference>
<dbReference type="InterPro" id="IPR037257">
    <property type="entry name" value="T2SS_E_N_sf"/>
</dbReference>
<sequence length="518" mass="58342">MTPCGIISAELHSLCERYKAIALTIDKKTLTIAMANNANDELLTALRFACGRKIKVEHWPEAKIEQTLRQWLPRGQVRASESSVDATYFSDTAEKLPPETEPLVLKSHISPRDFSTDEETSLNKESDTPVIQFINQTLRIAIQKRASDIHFEPYQHHYRVRLRIDGVLQETNSPTDELIPRISACLKVMAQLNIAERRLPQDGQFALQMDNLRYSMRIAILPTQYGEKIVLRILHSQQQPDLEQLGMTNDAREKLIQVLSSPQGLILVTGPTGSGKTVTLYSSLLQLDHEQKNICSVEDPVEIPVEGINQSQTNNRIGLDFSRILRTLLRQDPDVIMIGEIRDNETAEIAVKAAQTGHLVLSTLHTNSTADTLTRLMQMDVPGYLLASCLKLVIAQRLVRRLCLRCKQPAAPMYYPANIWPTPLDNWLAIGCEHCCAGYYGRIGVYEMLTVTREIRQALVQQFDPSQLAEIAQQQGNITLLTAGLTLVDQGITTIKEINRVVDILPQWRPINEFPSLI</sequence>
<dbReference type="PANTHER" id="PTHR30258:SF1">
    <property type="entry name" value="PROTEIN TRANSPORT PROTEIN HOFB HOMOLOG"/>
    <property type="match status" value="1"/>
</dbReference>
<dbReference type="RefSeq" id="WP_072551089.1">
    <property type="nucleotide sequence ID" value="NZ_CP021659.1"/>
</dbReference>
<keyword evidence="2" id="KW-0547">Nucleotide-binding</keyword>
<dbReference type="EMBL" id="CP021659">
    <property type="protein sequence ID" value="AWK15428.1"/>
    <property type="molecule type" value="Genomic_DNA"/>
</dbReference>
<dbReference type="AlphaFoldDB" id="A0A2U8I8M1"/>
<dbReference type="SUPFAM" id="SSF52540">
    <property type="entry name" value="P-loop containing nucleoside triphosphate hydrolases"/>
    <property type="match status" value="1"/>
</dbReference>
<dbReference type="GO" id="GO:0005886">
    <property type="term" value="C:plasma membrane"/>
    <property type="evidence" value="ECO:0007669"/>
    <property type="project" value="TreeGrafter"/>
</dbReference>
<gene>
    <name evidence="5" type="ORF">CCS41_11315</name>
</gene>
<organism evidence="5 6">
    <name type="scientific">Candidatus Fukatsuia symbiotica</name>
    <dbReference type="NCBI Taxonomy" id="1878942"/>
    <lineage>
        <taxon>Bacteria</taxon>
        <taxon>Pseudomonadati</taxon>
        <taxon>Pseudomonadota</taxon>
        <taxon>Gammaproteobacteria</taxon>
        <taxon>Enterobacterales</taxon>
        <taxon>Yersiniaceae</taxon>
        <taxon>Candidatus Fukatsuia</taxon>
    </lineage>
</organism>
<evidence type="ECO:0000313" key="5">
    <source>
        <dbReference type="EMBL" id="AWK15428.1"/>
    </source>
</evidence>
<dbReference type="OrthoDB" id="9804785at2"/>
<dbReference type="Pfam" id="PF00437">
    <property type="entry name" value="T2SSE"/>
    <property type="match status" value="1"/>
</dbReference>
<protein>
    <submittedName>
        <fullName evidence="5">Type II secretion system protein GspE</fullName>
    </submittedName>
</protein>
<evidence type="ECO:0000256" key="2">
    <source>
        <dbReference type="ARBA" id="ARBA00022741"/>
    </source>
</evidence>
<dbReference type="GO" id="GO:0005524">
    <property type="term" value="F:ATP binding"/>
    <property type="evidence" value="ECO:0007669"/>
    <property type="project" value="UniProtKB-KW"/>
</dbReference>
<evidence type="ECO:0000256" key="1">
    <source>
        <dbReference type="ARBA" id="ARBA00006611"/>
    </source>
</evidence>
<proteinExistence type="inferred from homology"/>
<dbReference type="PROSITE" id="PS00662">
    <property type="entry name" value="T2SP_E"/>
    <property type="match status" value="1"/>
</dbReference>
<dbReference type="Gene3D" id="3.30.300.160">
    <property type="entry name" value="Type II secretion system, protein E, N-terminal domain"/>
    <property type="match status" value="1"/>
</dbReference>
<dbReference type="GO" id="GO:0016887">
    <property type="term" value="F:ATP hydrolysis activity"/>
    <property type="evidence" value="ECO:0007669"/>
    <property type="project" value="TreeGrafter"/>
</dbReference>
<dbReference type="InterPro" id="IPR027417">
    <property type="entry name" value="P-loop_NTPase"/>
</dbReference>
<reference evidence="5 6" key="1">
    <citation type="submission" date="2017-05" db="EMBL/GenBank/DDBJ databases">
        <title>Genome sequence of Candidatus Fukatsuia symbiotica and Candidatus Hamiltonella defensa from Acyrthosiphon pisum strain 5D.</title>
        <authorList>
            <person name="Patel V.A."/>
            <person name="Chevignon G."/>
            <person name="Russell J.A."/>
            <person name="Oliver K.M."/>
        </authorList>
    </citation>
    <scope>NUCLEOTIDE SEQUENCE [LARGE SCALE GENOMIC DNA]</scope>
    <source>
        <strain evidence="5 6">5D</strain>
    </source>
</reference>
<feature type="domain" description="Bacterial type II secretion system protein E" evidence="4">
    <location>
        <begin position="329"/>
        <end position="343"/>
    </location>
</feature>
<keyword evidence="6" id="KW-1185">Reference proteome</keyword>
<accession>A0A2U8I8M1</accession>
<evidence type="ECO:0000313" key="6">
    <source>
        <dbReference type="Proteomes" id="UP000261875"/>
    </source>
</evidence>
<dbReference type="KEGG" id="fsm:CCS41_11315"/>
<evidence type="ECO:0000256" key="3">
    <source>
        <dbReference type="ARBA" id="ARBA00022840"/>
    </source>
</evidence>
<keyword evidence="3" id="KW-0067">ATP-binding</keyword>